<dbReference type="AlphaFoldDB" id="A0A401Q1Z9"/>
<dbReference type="EC" id="3.4.21.92" evidence="17"/>
<evidence type="ECO:0000256" key="4">
    <source>
        <dbReference type="ARBA" id="ARBA00009291"/>
    </source>
</evidence>
<dbReference type="EMBL" id="BFAA01013344">
    <property type="protein sequence ID" value="GCB79412.1"/>
    <property type="molecule type" value="Genomic_DNA"/>
</dbReference>
<evidence type="ECO:0000256" key="19">
    <source>
        <dbReference type="SAM" id="MobiDB-lite"/>
    </source>
</evidence>
<dbReference type="GO" id="GO:0004252">
    <property type="term" value="F:serine-type endopeptidase activity"/>
    <property type="evidence" value="ECO:0007669"/>
    <property type="project" value="UniProtKB-EC"/>
</dbReference>
<keyword evidence="8" id="KW-0720">Serine protease</keyword>
<evidence type="ECO:0000256" key="12">
    <source>
        <dbReference type="ARBA" id="ARBA00023212"/>
    </source>
</evidence>
<evidence type="ECO:0000256" key="9">
    <source>
        <dbReference type="ARBA" id="ARBA00022889"/>
    </source>
</evidence>
<dbReference type="NCBIfam" id="NF001368">
    <property type="entry name" value="PRK00277.1"/>
    <property type="match status" value="1"/>
</dbReference>
<evidence type="ECO:0000256" key="17">
    <source>
        <dbReference type="PROSITE-ProRule" id="PRU10086"/>
    </source>
</evidence>
<organism evidence="20 21">
    <name type="scientific">Scyliorhinus torazame</name>
    <name type="common">Cloudy catshark</name>
    <name type="synonym">Catulus torazame</name>
    <dbReference type="NCBI Taxonomy" id="75743"/>
    <lineage>
        <taxon>Eukaryota</taxon>
        <taxon>Metazoa</taxon>
        <taxon>Chordata</taxon>
        <taxon>Craniata</taxon>
        <taxon>Vertebrata</taxon>
        <taxon>Chondrichthyes</taxon>
        <taxon>Elasmobranchii</taxon>
        <taxon>Galeomorphii</taxon>
        <taxon>Galeoidea</taxon>
        <taxon>Carcharhiniformes</taxon>
        <taxon>Scyliorhinidae</taxon>
        <taxon>Scyliorhinus</taxon>
    </lineage>
</organism>
<keyword evidence="6" id="KW-0645">Protease</keyword>
<keyword evidence="9" id="KW-0130">Cell adhesion</keyword>
<dbReference type="Proteomes" id="UP000288216">
    <property type="component" value="Unassembled WGS sequence"/>
</dbReference>
<dbReference type="InterPro" id="IPR001907">
    <property type="entry name" value="ClpP"/>
</dbReference>
<dbReference type="CDD" id="cd07017">
    <property type="entry name" value="S14_ClpP_2"/>
    <property type="match status" value="1"/>
</dbReference>
<protein>
    <recommendedName>
        <fullName evidence="17">Endopeptidase Clp</fullName>
        <ecNumber evidence="17">3.4.21.92</ecNumber>
    </recommendedName>
</protein>
<feature type="active site" evidence="16">
    <location>
        <position position="129"/>
    </location>
</feature>
<evidence type="ECO:0000256" key="16">
    <source>
        <dbReference type="PROSITE-ProRule" id="PRU10085"/>
    </source>
</evidence>
<keyword evidence="10" id="KW-0965">Cell junction</keyword>
<dbReference type="PRINTS" id="PR00127">
    <property type="entry name" value="CLPPROTEASEP"/>
</dbReference>
<keyword evidence="5" id="KW-0963">Cytoplasm</keyword>
<dbReference type="GO" id="GO:0036064">
    <property type="term" value="C:ciliary basal body"/>
    <property type="evidence" value="ECO:0007669"/>
    <property type="project" value="TreeGrafter"/>
</dbReference>
<name>A0A401Q1Z9_SCYTO</name>
<dbReference type="GO" id="GO:0034451">
    <property type="term" value="C:centriolar satellite"/>
    <property type="evidence" value="ECO:0007669"/>
    <property type="project" value="UniProtKB-SubCell"/>
</dbReference>
<dbReference type="OrthoDB" id="312015at2759"/>
<dbReference type="OMA" id="RDEREMY"/>
<keyword evidence="12" id="KW-0206">Cytoskeleton</keyword>
<dbReference type="InterPro" id="IPR052300">
    <property type="entry name" value="Adhesion_Centrosome_assoc"/>
</dbReference>
<dbReference type="GO" id="GO:0035735">
    <property type="term" value="P:intraciliary transport involved in cilium assembly"/>
    <property type="evidence" value="ECO:0007669"/>
    <property type="project" value="TreeGrafter"/>
</dbReference>
<evidence type="ECO:0000256" key="8">
    <source>
        <dbReference type="ARBA" id="ARBA00022825"/>
    </source>
</evidence>
<accession>A0A401Q1Z9</accession>
<dbReference type="Gene3D" id="3.90.226.10">
    <property type="entry name" value="2-enoyl-CoA Hydratase, Chain A, domain 1"/>
    <property type="match status" value="1"/>
</dbReference>
<feature type="active site" evidence="17">
    <location>
        <position position="154"/>
    </location>
</feature>
<comment type="catalytic activity">
    <reaction evidence="13 17">
        <text>Hydrolysis of proteins to small peptides in the presence of ATP and magnesium. alpha-casein is the usual test substrate. In the absence of ATP, only oligopeptides shorter than five residues are hydrolyzed (such as succinyl-Leu-Tyr-|-NHMec, and Leu-Tyr-Leu-|-Tyr-Trp, in which cleavage of the -Tyr-|-Leu- and -Tyr-|-Trp bonds also occurs).</text>
        <dbReference type="EC" id="3.4.21.92"/>
    </reaction>
</comment>
<keyword evidence="7" id="KW-0378">Hydrolase</keyword>
<dbReference type="InterPro" id="IPR018215">
    <property type="entry name" value="ClpP_Ser_AS"/>
</dbReference>
<feature type="coiled-coil region" evidence="18">
    <location>
        <begin position="334"/>
        <end position="414"/>
    </location>
</feature>
<dbReference type="Pfam" id="PF00574">
    <property type="entry name" value="CLP_protease"/>
    <property type="match status" value="1"/>
</dbReference>
<dbReference type="STRING" id="75743.A0A401Q1Z9"/>
<comment type="subcellular location">
    <subcellularLocation>
        <location evidence="1">Cell junction</location>
        <location evidence="1">Adherens junction</location>
    </subcellularLocation>
    <subcellularLocation>
        <location evidence="2">Cytoplasm</location>
        <location evidence="2">Cytoskeleton</location>
        <location evidence="2">Microtubule organizing center</location>
        <location evidence="2">Centrosome</location>
        <location evidence="2">Centriolar satellite</location>
    </subcellularLocation>
</comment>
<feature type="compositionally biased region" description="Polar residues" evidence="19">
    <location>
        <begin position="782"/>
        <end position="800"/>
    </location>
</feature>
<evidence type="ECO:0000256" key="11">
    <source>
        <dbReference type="ARBA" id="ARBA00023054"/>
    </source>
</evidence>
<evidence type="ECO:0000256" key="13">
    <source>
        <dbReference type="ARBA" id="ARBA00034021"/>
    </source>
</evidence>
<sequence>MLLVQRLRTFVQHSGPLITGCRTIHQTPSCSHPLIPIVIEQTGRGERAYDIYSRLLRERIICVMGPIDDTIASLVIAQLLFLQSESNKKPIHMYINSPGGVVTAGLAIYDTMQYILNPISTWCVGQAASMGSLLLAAGCPGMRHSLPNARIMIHQPSGGASGQATDIAIQAEEILKIKRQINHIYAKHTKQMLSVIVGFPIGEMDDWRTPDSKSFIVRRVSPSASLFSPARTITLHCPPVLPFPILFNPDVFCWGDNAEECISYLNKELNTLGLPPLFDDSFEEKPASSCNVVTLINCVYSLLQLHWKNVANVSGLERERLKSFKEQDGLKSSQLKLQEEVTALEQEIAALQTKELQRQNSIRSLNNQLKNHKEEVVKLQSIIASRAAQYLHELKRKEQELNKLKEKIHHHLTDKKDKRIACWKSEVKSENPGNNQQARKRAREGIRVDSALDILNPIARSDGKRSLWRTGKTELRREEEMYKVLVVKYEAQIEELVSDNAELTRVLNQMKSEMSGFLSPHSKLGRAKSCQTLAEEVTIIESLDTSRGNLTECVEKQWSSLKDYMAKLAVTAMRKSPVVGKDEHVVSITDHDKEIAKLKLELEQSKEIMSAQQQLLEDQLAIQKEDLGCGLDFLEEGELFCKERQLFEEQKKNFEAEREKFTEAAIRLGQERKLFEEERALHLKEQFLNLTPFRDQKAKPKWKPRTPFAPNQENASPRLTNRKMGLLSMHSHRAPMHTPSPPTKCTNLRRHSLPTTCELYEVLGIIPEQSFRPATTVRHTRPCSTRESPPHQQDSATQTRDGPKWIRTPLFVNDSSDSLCYGHLCTPI</sequence>
<dbReference type="PROSITE" id="PS51257">
    <property type="entry name" value="PROKAR_LIPOPROTEIN"/>
    <property type="match status" value="1"/>
</dbReference>
<evidence type="ECO:0000256" key="2">
    <source>
        <dbReference type="ARBA" id="ARBA00004607"/>
    </source>
</evidence>
<feature type="region of interest" description="Disordered" evidence="19">
    <location>
        <begin position="773"/>
        <end position="804"/>
    </location>
</feature>
<dbReference type="SUPFAM" id="SSF52096">
    <property type="entry name" value="ClpP/crotonase"/>
    <property type="match status" value="1"/>
</dbReference>
<comment type="function">
    <text evidence="14">Protease component of the ClpXP complex that cleaves peptides and various proteins in an ATP-dependent process. Has low peptidase activity in the absence of CLPX. The ClpXP complex can degrade CSN1S1, CSN2 and CSN3, as well as synthetic peptides (in vitro) and may be responsible for a fairly general and central housekeeping function rather than for the degradation of specific substrates. Cleaves PINK1 in the mitochondrion.</text>
</comment>
<feature type="coiled-coil region" evidence="18">
    <location>
        <begin position="588"/>
        <end position="615"/>
    </location>
</feature>
<keyword evidence="11 18" id="KW-0175">Coiled coil</keyword>
<evidence type="ECO:0000256" key="14">
    <source>
        <dbReference type="ARBA" id="ARBA00059469"/>
    </source>
</evidence>
<dbReference type="PROSITE" id="PS00382">
    <property type="entry name" value="CLP_PROTEASE_HIS"/>
    <property type="match status" value="1"/>
</dbReference>
<keyword evidence="21" id="KW-1185">Reference proteome</keyword>
<dbReference type="InterPro" id="IPR023562">
    <property type="entry name" value="ClpP/TepA"/>
</dbReference>
<dbReference type="GO" id="GO:0006508">
    <property type="term" value="P:proteolysis"/>
    <property type="evidence" value="ECO:0007669"/>
    <property type="project" value="UniProtKB-KW"/>
</dbReference>
<dbReference type="GO" id="GO:0004176">
    <property type="term" value="F:ATP-dependent peptidase activity"/>
    <property type="evidence" value="ECO:0007669"/>
    <property type="project" value="InterPro"/>
</dbReference>
<evidence type="ECO:0000313" key="21">
    <source>
        <dbReference type="Proteomes" id="UP000288216"/>
    </source>
</evidence>
<comment type="subunit">
    <text evidence="15">Fourteen CLPP subunits assemble into 2 heptameric rings which stack back to back to give a disk-like structure with a central cavity. Component of the ClpXP complex formed by the assembly of two CLPP heptameric rings with two CLPX hexameric rings, giving rise to a symmetrical structure with two central CLPP rings flanked by a CLPX ring at either end of the complex.</text>
</comment>
<evidence type="ECO:0000256" key="15">
    <source>
        <dbReference type="ARBA" id="ARBA00062678"/>
    </source>
</evidence>
<dbReference type="PANTHER" id="PTHR46507">
    <property type="entry name" value="AFADIN- AND ALPHA-ACTININ-BINDING PROTEIN"/>
    <property type="match status" value="1"/>
</dbReference>
<reference evidence="20 21" key="1">
    <citation type="journal article" date="2018" name="Nat. Ecol. Evol.">
        <title>Shark genomes provide insights into elasmobranch evolution and the origin of vertebrates.</title>
        <authorList>
            <person name="Hara Y"/>
            <person name="Yamaguchi K"/>
            <person name="Onimaru K"/>
            <person name="Kadota M"/>
            <person name="Koyanagi M"/>
            <person name="Keeley SD"/>
            <person name="Tatsumi K"/>
            <person name="Tanaka K"/>
            <person name="Motone F"/>
            <person name="Kageyama Y"/>
            <person name="Nozu R"/>
            <person name="Adachi N"/>
            <person name="Nishimura O"/>
            <person name="Nakagawa R"/>
            <person name="Tanegashima C"/>
            <person name="Kiyatake I"/>
            <person name="Matsumoto R"/>
            <person name="Murakumo K"/>
            <person name="Nishida K"/>
            <person name="Terakita A"/>
            <person name="Kuratani S"/>
            <person name="Sato K"/>
            <person name="Hyodo S Kuraku.S."/>
        </authorList>
    </citation>
    <scope>NUCLEOTIDE SEQUENCE [LARGE SCALE GENOMIC DNA]</scope>
</reference>
<evidence type="ECO:0000256" key="1">
    <source>
        <dbReference type="ARBA" id="ARBA00004536"/>
    </source>
</evidence>
<evidence type="ECO:0000256" key="3">
    <source>
        <dbReference type="ARBA" id="ARBA00007039"/>
    </source>
</evidence>
<evidence type="ECO:0000256" key="5">
    <source>
        <dbReference type="ARBA" id="ARBA00022490"/>
    </source>
</evidence>
<dbReference type="GO" id="GO:0005912">
    <property type="term" value="C:adherens junction"/>
    <property type="evidence" value="ECO:0007669"/>
    <property type="project" value="UniProtKB-SubCell"/>
</dbReference>
<dbReference type="InterPro" id="IPR029045">
    <property type="entry name" value="ClpP/crotonase-like_dom_sf"/>
</dbReference>
<dbReference type="InterPro" id="IPR021622">
    <property type="entry name" value="Afadin/alpha-actinin-bd"/>
</dbReference>
<evidence type="ECO:0000256" key="7">
    <source>
        <dbReference type="ARBA" id="ARBA00022801"/>
    </source>
</evidence>
<proteinExistence type="inferred from homology"/>
<evidence type="ECO:0000256" key="10">
    <source>
        <dbReference type="ARBA" id="ARBA00022949"/>
    </source>
</evidence>
<dbReference type="Pfam" id="PF11559">
    <property type="entry name" value="ADIP"/>
    <property type="match status" value="1"/>
</dbReference>
<evidence type="ECO:0000256" key="6">
    <source>
        <dbReference type="ARBA" id="ARBA00022670"/>
    </source>
</evidence>
<comment type="caution">
    <text evidence="20">The sequence shown here is derived from an EMBL/GenBank/DDBJ whole genome shotgun (WGS) entry which is preliminary data.</text>
</comment>
<feature type="region of interest" description="Disordered" evidence="19">
    <location>
        <begin position="696"/>
        <end position="717"/>
    </location>
</feature>
<dbReference type="PANTHER" id="PTHR46507:SF4">
    <property type="entry name" value="SSX FAMILY MEMBER 2 INTERACTING PROTEIN"/>
    <property type="match status" value="1"/>
</dbReference>
<evidence type="ECO:0000256" key="18">
    <source>
        <dbReference type="SAM" id="Coils"/>
    </source>
</evidence>
<dbReference type="GO" id="GO:0007155">
    <property type="term" value="P:cell adhesion"/>
    <property type="evidence" value="ECO:0007669"/>
    <property type="project" value="UniProtKB-KW"/>
</dbReference>
<comment type="similarity">
    <text evidence="3">Belongs to the peptidase S14 family.</text>
</comment>
<gene>
    <name evidence="20" type="ORF">scyTo_0018747</name>
</gene>
<dbReference type="HAMAP" id="MF_00444">
    <property type="entry name" value="ClpP"/>
    <property type="match status" value="1"/>
</dbReference>
<dbReference type="InterPro" id="IPR033135">
    <property type="entry name" value="ClpP_His_AS"/>
</dbReference>
<feature type="coiled-coil region" evidence="18">
    <location>
        <begin position="486"/>
        <end position="513"/>
    </location>
</feature>
<dbReference type="FunFam" id="3.90.226.10:FF:000001">
    <property type="entry name" value="ATP-dependent Clp protease proteolytic subunit"/>
    <property type="match status" value="1"/>
</dbReference>
<dbReference type="PROSITE" id="PS00381">
    <property type="entry name" value="CLP_PROTEASE_SER"/>
    <property type="match status" value="1"/>
</dbReference>
<comment type="similarity">
    <text evidence="4">Belongs to the ADIP family.</text>
</comment>
<evidence type="ECO:0000313" key="20">
    <source>
        <dbReference type="EMBL" id="GCB79412.1"/>
    </source>
</evidence>